<protein>
    <submittedName>
        <fullName evidence="1">DUF72 domain-containing protein</fullName>
    </submittedName>
</protein>
<accession>A0ABS3JIW0</accession>
<comment type="caution">
    <text evidence="1">The sequence shown here is derived from an EMBL/GenBank/DDBJ whole genome shotgun (WGS) entry which is preliminary data.</text>
</comment>
<sequence>MDFGKTTNLDTATLSLPPGHTFNARIWTDVTPAKQPNVFIGGPIWANKDYVGKVYPSTAKEKDFLHHYVRQFNTIELNLTHYQIPTPGMIDKWKAEAASVGTERNSVGTSFLYCPKFPQAISHERLLQGAENLTAEFVNAIFGLEEFLGMSFLQLPPMFGPDKWPVLERYLSDLPDDLDVAVEFRHPDWFKSAAIWGQTLERLHGLHRHTVITDVAGRRDVLHMGLSSPVLTLRFIANEGHPTDYTRTDDWIQRLKKWFDKGLQTAYLFVHGGGDNDTAPELIRYWVRQLNTHCGLNLREPILQPQVVQGSLF</sequence>
<reference evidence="1 2" key="1">
    <citation type="submission" date="2021-03" db="EMBL/GenBank/DDBJ databases">
        <title>Fibrella sp. HMF5405 genome sequencing and assembly.</title>
        <authorList>
            <person name="Kang H."/>
            <person name="Kim H."/>
            <person name="Bae S."/>
            <person name="Joh K."/>
        </authorList>
    </citation>
    <scope>NUCLEOTIDE SEQUENCE [LARGE SCALE GENOMIC DNA]</scope>
    <source>
        <strain evidence="1 2">HMF5405</strain>
    </source>
</reference>
<dbReference type="PANTHER" id="PTHR30348:SF9">
    <property type="entry name" value="UPF0759 PROTEIN YECE"/>
    <property type="match status" value="1"/>
</dbReference>
<dbReference type="InterPro" id="IPR036520">
    <property type="entry name" value="UPF0759_sf"/>
</dbReference>
<evidence type="ECO:0000313" key="1">
    <source>
        <dbReference type="EMBL" id="MBO0949348.1"/>
    </source>
</evidence>
<evidence type="ECO:0000313" key="2">
    <source>
        <dbReference type="Proteomes" id="UP000664628"/>
    </source>
</evidence>
<dbReference type="Pfam" id="PF01904">
    <property type="entry name" value="DUF72"/>
    <property type="match status" value="1"/>
</dbReference>
<dbReference type="PANTHER" id="PTHR30348">
    <property type="entry name" value="UNCHARACTERIZED PROTEIN YECE"/>
    <property type="match status" value="1"/>
</dbReference>
<organism evidence="1 2">
    <name type="scientific">Fibrella forsythiae</name>
    <dbReference type="NCBI Taxonomy" id="2817061"/>
    <lineage>
        <taxon>Bacteria</taxon>
        <taxon>Pseudomonadati</taxon>
        <taxon>Bacteroidota</taxon>
        <taxon>Cytophagia</taxon>
        <taxon>Cytophagales</taxon>
        <taxon>Spirosomataceae</taxon>
        <taxon>Fibrella</taxon>
    </lineage>
</organism>
<dbReference type="InterPro" id="IPR002763">
    <property type="entry name" value="DUF72"/>
</dbReference>
<gene>
    <name evidence="1" type="ORF">J2I46_12195</name>
</gene>
<dbReference type="SUPFAM" id="SSF117396">
    <property type="entry name" value="TM1631-like"/>
    <property type="match status" value="1"/>
</dbReference>
<proteinExistence type="predicted"/>
<dbReference type="EMBL" id="JAFMYW010000003">
    <property type="protein sequence ID" value="MBO0949348.1"/>
    <property type="molecule type" value="Genomic_DNA"/>
</dbReference>
<dbReference type="Proteomes" id="UP000664628">
    <property type="component" value="Unassembled WGS sequence"/>
</dbReference>
<name>A0ABS3JIW0_9BACT</name>
<dbReference type="Gene3D" id="3.20.20.410">
    <property type="entry name" value="Protein of unknown function UPF0759"/>
    <property type="match status" value="1"/>
</dbReference>
<dbReference type="RefSeq" id="WP_207329313.1">
    <property type="nucleotide sequence ID" value="NZ_JAFMYW010000003.1"/>
</dbReference>
<keyword evidence="2" id="KW-1185">Reference proteome</keyword>